<reference evidence="1" key="1">
    <citation type="journal article" date="2022" name="Arch. Microbiol.">
        <title>Bacteroides muris sp. nov. isolated from the cecum of wild-derived house mice.</title>
        <authorList>
            <person name="Fokt H."/>
            <person name="Unni R."/>
            <person name="Repnik U."/>
            <person name="Schmitz R.A."/>
            <person name="Bramkamp M."/>
            <person name="Baines J.F."/>
            <person name="Unterweger D."/>
        </authorList>
    </citation>
    <scope>NUCLEOTIDE SEQUENCE</scope>
    <source>
        <strain evidence="1">KH569_7</strain>
    </source>
</reference>
<dbReference type="Proteomes" id="UP001143810">
    <property type="component" value="Unassembled WGS sequence"/>
</dbReference>
<organism evidence="1 2">
    <name type="scientific">Bacteroides muris</name>
    <name type="common">ex Fokt et al. 2023</name>
    <dbReference type="NCBI Taxonomy" id="2937417"/>
    <lineage>
        <taxon>Bacteria</taxon>
        <taxon>Pseudomonadati</taxon>
        <taxon>Bacteroidota</taxon>
        <taxon>Bacteroidia</taxon>
        <taxon>Bacteroidales</taxon>
        <taxon>Bacteroidaceae</taxon>
        <taxon>Bacteroides</taxon>
    </lineage>
</organism>
<name>A0A9X2SX14_9BACE</name>
<proteinExistence type="predicted"/>
<dbReference type="EMBL" id="JAMZEE010000064">
    <property type="protein sequence ID" value="MCR6509849.1"/>
    <property type="molecule type" value="Genomic_DNA"/>
</dbReference>
<sequence length="77" mass="8805">MENLKKKMLCISLFLVVVVSVCFRLNTRNMPLDSLMLENIEALASGEWDVDIECIGFGSVDCPGRFVKVYFYSETYL</sequence>
<dbReference type="Pfam" id="PF14055">
    <property type="entry name" value="NVEALA"/>
    <property type="match status" value="1"/>
</dbReference>
<evidence type="ECO:0000313" key="2">
    <source>
        <dbReference type="Proteomes" id="UP001143810"/>
    </source>
</evidence>
<comment type="caution">
    <text evidence="1">The sequence shown here is derived from an EMBL/GenBank/DDBJ whole genome shotgun (WGS) entry which is preliminary data.</text>
</comment>
<gene>
    <name evidence="1" type="ORF">M1B78_17265</name>
</gene>
<dbReference type="RefSeq" id="WP_246866916.1">
    <property type="nucleotide sequence ID" value="NZ_JAMZEE010000064.1"/>
</dbReference>
<dbReference type="InterPro" id="IPR025905">
    <property type="entry name" value="NVEALA"/>
</dbReference>
<dbReference type="AlphaFoldDB" id="A0A9X2SX14"/>
<protein>
    <submittedName>
        <fullName evidence="1">NVEALA domain-containing protein</fullName>
    </submittedName>
</protein>
<evidence type="ECO:0000313" key="1">
    <source>
        <dbReference type="EMBL" id="MCR6509849.1"/>
    </source>
</evidence>
<reference evidence="1" key="2">
    <citation type="submission" date="2022-04" db="EMBL/GenBank/DDBJ databases">
        <authorList>
            <person name="Fokt H."/>
            <person name="Baines J."/>
        </authorList>
    </citation>
    <scope>NUCLEOTIDE SEQUENCE</scope>
    <source>
        <strain evidence="1">KH569_7</strain>
    </source>
</reference>
<accession>A0A9X2SX14</accession>